<accession>A0A8I2CAN7</accession>
<sequence length="266" mass="29079">MKTELKGLREPSSVSSNALRIGTLVRVKIDGKKGAKMMLSALVRKGPAVFALMTPHSRVGKVDSGLCELVRGPGRSNVRVGHFVPVADVLGAKSPHVGFQAVQLEASPLFNDPVQSSEKMVTVRDFRSNLWDRPNFRVRRVNAEEVSPASSGSRRNQQSRAKNNKLGRLTGELFKVRIKDGKEADLCLPYCGLATSRGRPFANKQSVGAPVISKSGALSGFIVGRNSRENLILPVEELTKEQSLSFVTFGEDWPMVRIAAEKNRTK</sequence>
<dbReference type="AlphaFoldDB" id="A0A8I2CAN7"/>
<feature type="compositionally biased region" description="Polar residues" evidence="1">
    <location>
        <begin position="148"/>
        <end position="161"/>
    </location>
</feature>
<evidence type="ECO:0000256" key="1">
    <source>
        <dbReference type="SAM" id="MobiDB-lite"/>
    </source>
</evidence>
<evidence type="ECO:0000313" key="3">
    <source>
        <dbReference type="Proteomes" id="UP000673383"/>
    </source>
</evidence>
<organism evidence="2 3">
    <name type="scientific">Bradyrhizobium elkanii</name>
    <dbReference type="NCBI Taxonomy" id="29448"/>
    <lineage>
        <taxon>Bacteria</taxon>
        <taxon>Pseudomonadati</taxon>
        <taxon>Pseudomonadota</taxon>
        <taxon>Alphaproteobacteria</taxon>
        <taxon>Hyphomicrobiales</taxon>
        <taxon>Nitrobacteraceae</taxon>
        <taxon>Bradyrhizobium</taxon>
    </lineage>
</organism>
<comment type="caution">
    <text evidence="2">The sequence shown here is derived from an EMBL/GenBank/DDBJ whole genome shotgun (WGS) entry which is preliminary data.</text>
</comment>
<dbReference type="EMBL" id="JAFICZ010000001">
    <property type="protein sequence ID" value="MBP1299857.1"/>
    <property type="molecule type" value="Genomic_DNA"/>
</dbReference>
<proteinExistence type="predicted"/>
<dbReference type="RefSeq" id="WP_168857684.1">
    <property type="nucleotide sequence ID" value="NZ_CP126003.1"/>
</dbReference>
<reference evidence="2" key="1">
    <citation type="submission" date="2021-02" db="EMBL/GenBank/DDBJ databases">
        <title>Genomic Encyclopedia of Type Strains, Phase IV (KMG-V): Genome sequencing to study the core and pangenomes of soil and plant-associated prokaryotes.</title>
        <authorList>
            <person name="Whitman W."/>
        </authorList>
    </citation>
    <scope>NUCLEOTIDE SEQUENCE</scope>
    <source>
        <strain evidence="2">USDA 406</strain>
    </source>
</reference>
<name>A0A8I2CAN7_BRAEL</name>
<dbReference type="Proteomes" id="UP000673383">
    <property type="component" value="Unassembled WGS sequence"/>
</dbReference>
<feature type="region of interest" description="Disordered" evidence="1">
    <location>
        <begin position="142"/>
        <end position="164"/>
    </location>
</feature>
<protein>
    <submittedName>
        <fullName evidence="2">Uncharacterized protein</fullName>
    </submittedName>
</protein>
<evidence type="ECO:0000313" key="2">
    <source>
        <dbReference type="EMBL" id="MBP1299857.1"/>
    </source>
</evidence>
<gene>
    <name evidence="2" type="ORF">JOH49_009610</name>
</gene>